<keyword evidence="3" id="KW-0645">Protease</keyword>
<dbReference type="InterPro" id="IPR000718">
    <property type="entry name" value="Peptidase_M13"/>
</dbReference>
<dbReference type="SUPFAM" id="SSF55486">
    <property type="entry name" value="Metalloproteases ('zincins'), catalytic domain"/>
    <property type="match status" value="1"/>
</dbReference>
<comment type="caution">
    <text evidence="10">The sequence shown here is derived from an EMBL/GenBank/DDBJ whole genome shotgun (WGS) entry which is preliminary data.</text>
</comment>
<evidence type="ECO:0000256" key="4">
    <source>
        <dbReference type="ARBA" id="ARBA00022723"/>
    </source>
</evidence>
<dbReference type="InterPro" id="IPR024079">
    <property type="entry name" value="MetalloPept_cat_dom_sf"/>
</dbReference>
<sequence length="680" mass="79421">MRKLSNKMLYRFLVMFLTILLFFNNYYTYAYAYSIYKVNSKSEVRLEDDFYNYINDDWLSKAKLPKGYTTYSSFEEANIKVKQDLKNIINDIRSNKNKYQDSSEEIKILNLYDNYLDENNKKTEGIKILRNYIENIHNIQTLDDFRNYLTDLNAFSTQSIINIGVGADLKNSTVNILYIGESDLGLNNSEYYIERNDLNKKIETEYKKYISKLYKLIGESRNNANKKADRFYEMEKKLAKNIPTIKQNAEDLDIIKKSYNIYSVKELDELASNIKFNEIFKKLNIDDPNKIVVNNPQYIKQLNKLMIENNIEDIKLFLETNILMKSSDYLSKDFRDASDGLSKTIYGIKDKISDEEKAINLVNSVLSEPLGKIYVKKHFSEDSKKEVETLTSEIIDNFKYRINNLEWMSEITKEKAVKKLNNINVKIGYPDVWRDYAQLTIKSHNNCGCLLENVLNVYSFQLKEELSLLNKEVERNSWEMSPQTVNAYYNPTKNEIVFPAAILQKPFYDIKNNKVENLGGIGAVIGHELTHAFDNTGSKFDECGNLNNWWTDKDYKEFNIRSKRVMDYYSHIQINSGEFVDGKLTSGENISDLGGVACIIDIANNINNVNLKELFKNYAIIWRGINTKEMESYLLKNDVHSPKKARVNIVLSQFEEFYNVYGIKQGDDMYVSPENRIKVW</sequence>
<evidence type="ECO:0000259" key="8">
    <source>
        <dbReference type="Pfam" id="PF01431"/>
    </source>
</evidence>
<evidence type="ECO:0000313" key="10">
    <source>
        <dbReference type="EMBL" id="MDR5588971.1"/>
    </source>
</evidence>
<keyword evidence="11" id="KW-1185">Reference proteome</keyword>
<feature type="domain" description="Peptidase M13 C-terminal" evidence="8">
    <location>
        <begin position="486"/>
        <end position="677"/>
    </location>
</feature>
<evidence type="ECO:0000256" key="3">
    <source>
        <dbReference type="ARBA" id="ARBA00022670"/>
    </source>
</evidence>
<dbReference type="Gene3D" id="1.10.1380.10">
    <property type="entry name" value="Neutral endopeptidase , domain2"/>
    <property type="match status" value="1"/>
</dbReference>
<evidence type="ECO:0000256" key="2">
    <source>
        <dbReference type="ARBA" id="ARBA00007357"/>
    </source>
</evidence>
<gene>
    <name evidence="10" type="ORF">RGC78_16025</name>
</gene>
<dbReference type="EC" id="3.4.24.-" evidence="10"/>
<name>A0ABU1EKQ6_9CLOT</name>
<reference evidence="10 11" key="1">
    <citation type="submission" date="2023-09" db="EMBL/GenBank/DDBJ databases">
        <authorList>
            <person name="Zhai L."/>
        </authorList>
    </citation>
    <scope>NUCLEOTIDE SEQUENCE [LARGE SCALE GENOMIC DNA]</scope>
    <source>
        <strain evidence="10 11">5 N-1</strain>
    </source>
</reference>
<keyword evidence="6" id="KW-0862">Zinc</keyword>
<accession>A0ABU1EKQ6</accession>
<dbReference type="EMBL" id="JAVJAN010000086">
    <property type="protein sequence ID" value="MDR5588971.1"/>
    <property type="molecule type" value="Genomic_DNA"/>
</dbReference>
<dbReference type="PRINTS" id="PR00786">
    <property type="entry name" value="NEPRILYSIN"/>
</dbReference>
<dbReference type="Proteomes" id="UP001256646">
    <property type="component" value="Unassembled WGS sequence"/>
</dbReference>
<dbReference type="CDD" id="cd08662">
    <property type="entry name" value="M13"/>
    <property type="match status" value="1"/>
</dbReference>
<evidence type="ECO:0000256" key="1">
    <source>
        <dbReference type="ARBA" id="ARBA00001947"/>
    </source>
</evidence>
<dbReference type="GO" id="GO:0016787">
    <property type="term" value="F:hydrolase activity"/>
    <property type="evidence" value="ECO:0007669"/>
    <property type="project" value="UniProtKB-KW"/>
</dbReference>
<comment type="cofactor">
    <cofactor evidence="1">
        <name>Zn(2+)</name>
        <dbReference type="ChEBI" id="CHEBI:29105"/>
    </cofactor>
</comment>
<dbReference type="RefSeq" id="WP_252216952.1">
    <property type="nucleotide sequence ID" value="NZ_JAVJAN010000086.1"/>
</dbReference>
<protein>
    <submittedName>
        <fullName evidence="10">M13 family metallopeptidase</fullName>
        <ecNumber evidence="10">3.4.24.-</ecNumber>
    </submittedName>
</protein>
<dbReference type="Gene3D" id="3.40.390.10">
    <property type="entry name" value="Collagenase (Catalytic Domain)"/>
    <property type="match status" value="1"/>
</dbReference>
<evidence type="ECO:0000256" key="6">
    <source>
        <dbReference type="ARBA" id="ARBA00022833"/>
    </source>
</evidence>
<proteinExistence type="inferred from homology"/>
<evidence type="ECO:0000313" key="11">
    <source>
        <dbReference type="Proteomes" id="UP001256646"/>
    </source>
</evidence>
<dbReference type="Pfam" id="PF05649">
    <property type="entry name" value="Peptidase_M13_N"/>
    <property type="match status" value="1"/>
</dbReference>
<dbReference type="Pfam" id="PF01431">
    <property type="entry name" value="Peptidase_M13"/>
    <property type="match status" value="1"/>
</dbReference>
<dbReference type="PANTHER" id="PTHR11733">
    <property type="entry name" value="ZINC METALLOPROTEASE FAMILY M13 NEPRILYSIN-RELATED"/>
    <property type="match status" value="1"/>
</dbReference>
<dbReference type="InterPro" id="IPR018497">
    <property type="entry name" value="Peptidase_M13_C"/>
</dbReference>
<dbReference type="InterPro" id="IPR042089">
    <property type="entry name" value="Peptidase_M13_dom_2"/>
</dbReference>
<organism evidence="10 11">
    <name type="scientific">Clostridium aquiflavi</name>
    <dbReference type="NCBI Taxonomy" id="3073603"/>
    <lineage>
        <taxon>Bacteria</taxon>
        <taxon>Bacillati</taxon>
        <taxon>Bacillota</taxon>
        <taxon>Clostridia</taxon>
        <taxon>Eubacteriales</taxon>
        <taxon>Clostridiaceae</taxon>
        <taxon>Clostridium</taxon>
    </lineage>
</organism>
<comment type="similarity">
    <text evidence="2">Belongs to the peptidase M13 family.</text>
</comment>
<keyword evidence="4" id="KW-0479">Metal-binding</keyword>
<dbReference type="PROSITE" id="PS51885">
    <property type="entry name" value="NEPRILYSIN"/>
    <property type="match status" value="1"/>
</dbReference>
<evidence type="ECO:0000256" key="7">
    <source>
        <dbReference type="ARBA" id="ARBA00023049"/>
    </source>
</evidence>
<keyword evidence="7" id="KW-0482">Metalloprotease</keyword>
<evidence type="ECO:0000256" key="5">
    <source>
        <dbReference type="ARBA" id="ARBA00022801"/>
    </source>
</evidence>
<evidence type="ECO:0000259" key="9">
    <source>
        <dbReference type="Pfam" id="PF05649"/>
    </source>
</evidence>
<feature type="domain" description="Peptidase M13 N-terminal" evidence="9">
    <location>
        <begin position="48"/>
        <end position="430"/>
    </location>
</feature>
<dbReference type="InterPro" id="IPR008753">
    <property type="entry name" value="Peptidase_M13_N"/>
</dbReference>
<keyword evidence="5 10" id="KW-0378">Hydrolase</keyword>
<dbReference type="PANTHER" id="PTHR11733:SF167">
    <property type="entry name" value="FI17812P1-RELATED"/>
    <property type="match status" value="1"/>
</dbReference>